<reference evidence="1" key="1">
    <citation type="submission" date="2023-04" db="EMBL/GenBank/DDBJ databases">
        <title>A chromosome-level genome assembly of the parasitoid wasp Eretmocerus hayati.</title>
        <authorList>
            <person name="Zhong Y."/>
            <person name="Liu S."/>
            <person name="Liu Y."/>
        </authorList>
    </citation>
    <scope>NUCLEOTIDE SEQUENCE</scope>
    <source>
        <strain evidence="1">ZJU_SS_LIU_2023</strain>
    </source>
</reference>
<evidence type="ECO:0000313" key="2">
    <source>
        <dbReference type="Proteomes" id="UP001239111"/>
    </source>
</evidence>
<gene>
    <name evidence="1" type="ORF">QAD02_015933</name>
</gene>
<dbReference type="Proteomes" id="UP001239111">
    <property type="component" value="Chromosome 2"/>
</dbReference>
<proteinExistence type="predicted"/>
<accession>A0ACC2PAY2</accession>
<dbReference type="EMBL" id="CM056742">
    <property type="protein sequence ID" value="KAJ8680146.1"/>
    <property type="molecule type" value="Genomic_DNA"/>
</dbReference>
<protein>
    <submittedName>
        <fullName evidence="1">Uncharacterized protein</fullName>
    </submittedName>
</protein>
<name>A0ACC2PAY2_9HYME</name>
<evidence type="ECO:0000313" key="1">
    <source>
        <dbReference type="EMBL" id="KAJ8680146.1"/>
    </source>
</evidence>
<sequence>MLSNHTTLLGYKNSDSDKRSKETRLNPKIDKKTLFKTDICWRNVAILGYYHLAGLYGFYLVFTSAKVATTIFAIFLYIVGDLGILAGSHRLYAHRAYKAKWPLRLLLVIMDTIAFEGGVYQWAREHRVHHKFSETDADPHNATRGFFFSHMGWLLLKKHPDVTNKGKGVDMSDLLEDPIVRFQKRYYWPLLFVISFILPTFIPMRLWNETLSNAYHVAVMFRVVISHHSIWLVNSAAHAYGNKPYDRDIYPAENKIVSILSMGEGWHNYHHTFPWDYKASELGFYKFNFATAFIDFFALIGWAYDLKIVPQEMIEKRASRSGDGSHAKWGSKQE</sequence>
<organism evidence="1 2">
    <name type="scientific">Eretmocerus hayati</name>
    <dbReference type="NCBI Taxonomy" id="131215"/>
    <lineage>
        <taxon>Eukaryota</taxon>
        <taxon>Metazoa</taxon>
        <taxon>Ecdysozoa</taxon>
        <taxon>Arthropoda</taxon>
        <taxon>Hexapoda</taxon>
        <taxon>Insecta</taxon>
        <taxon>Pterygota</taxon>
        <taxon>Neoptera</taxon>
        <taxon>Endopterygota</taxon>
        <taxon>Hymenoptera</taxon>
        <taxon>Apocrita</taxon>
        <taxon>Proctotrupomorpha</taxon>
        <taxon>Chalcidoidea</taxon>
        <taxon>Aphelinidae</taxon>
        <taxon>Aphelininae</taxon>
        <taxon>Eretmocerus</taxon>
    </lineage>
</organism>
<keyword evidence="2" id="KW-1185">Reference proteome</keyword>
<comment type="caution">
    <text evidence="1">The sequence shown here is derived from an EMBL/GenBank/DDBJ whole genome shotgun (WGS) entry which is preliminary data.</text>
</comment>